<dbReference type="EMBL" id="CP000613">
    <property type="protein sequence ID" value="ACI97860.1"/>
    <property type="molecule type" value="Genomic_DNA"/>
</dbReference>
<accession>B6IQX4</accession>
<dbReference type="Proteomes" id="UP000001591">
    <property type="component" value="Chromosome"/>
</dbReference>
<protein>
    <submittedName>
        <fullName evidence="2">Uncharacterized protein</fullName>
    </submittedName>
</protein>
<keyword evidence="1" id="KW-1133">Transmembrane helix</keyword>
<keyword evidence="3" id="KW-1185">Reference proteome</keyword>
<evidence type="ECO:0000256" key="1">
    <source>
        <dbReference type="SAM" id="Phobius"/>
    </source>
</evidence>
<dbReference type="AlphaFoldDB" id="B6IQX4"/>
<keyword evidence="1" id="KW-0812">Transmembrane</keyword>
<evidence type="ECO:0000313" key="3">
    <source>
        <dbReference type="Proteomes" id="UP000001591"/>
    </source>
</evidence>
<dbReference type="HOGENOM" id="CLU_3347901_0_0_5"/>
<gene>
    <name evidence="2" type="ordered locus">RC1_0421</name>
</gene>
<dbReference type="STRING" id="414684.RC1_0421"/>
<reference evidence="2 3" key="1">
    <citation type="journal article" date="2010" name="BMC Genomics">
        <title>Metabolic flexibility revealed in the genome of the cyst-forming alpha-1 proteobacterium Rhodospirillum centenum.</title>
        <authorList>
            <person name="Lu Y.K."/>
            <person name="Marden J."/>
            <person name="Han M."/>
            <person name="Swingley W.D."/>
            <person name="Mastrian S.D."/>
            <person name="Chowdhury S.R."/>
            <person name="Hao J."/>
            <person name="Helmy T."/>
            <person name="Kim S."/>
            <person name="Kurdoglu A.A."/>
            <person name="Matthies H.J."/>
            <person name="Rollo D."/>
            <person name="Stothard P."/>
            <person name="Blankenship R.E."/>
            <person name="Bauer C.E."/>
            <person name="Touchman J.W."/>
        </authorList>
    </citation>
    <scope>NUCLEOTIDE SEQUENCE [LARGE SCALE GENOMIC DNA]</scope>
    <source>
        <strain evidence="3">ATCC 51521 / SW</strain>
    </source>
</reference>
<name>B6IQX4_RHOCS</name>
<dbReference type="KEGG" id="rce:RC1_0421"/>
<organism evidence="2 3">
    <name type="scientific">Rhodospirillum centenum (strain ATCC 51521 / SW)</name>
    <dbReference type="NCBI Taxonomy" id="414684"/>
    <lineage>
        <taxon>Bacteria</taxon>
        <taxon>Pseudomonadati</taxon>
        <taxon>Pseudomonadota</taxon>
        <taxon>Alphaproteobacteria</taxon>
        <taxon>Rhodospirillales</taxon>
        <taxon>Rhodospirillaceae</taxon>
        <taxon>Rhodospirillum</taxon>
    </lineage>
</organism>
<keyword evidence="1" id="KW-0472">Membrane</keyword>
<feature type="transmembrane region" description="Helical" evidence="1">
    <location>
        <begin position="12"/>
        <end position="36"/>
    </location>
</feature>
<sequence length="37" mass="4065">MKRVNMIRAETLADRLTVAGLVGGVLFYLGYGVYLFG</sequence>
<evidence type="ECO:0000313" key="2">
    <source>
        <dbReference type="EMBL" id="ACI97860.1"/>
    </source>
</evidence>
<proteinExistence type="predicted"/>